<dbReference type="Gene3D" id="3.40.50.720">
    <property type="entry name" value="NAD(P)-binding Rossmann-like Domain"/>
    <property type="match status" value="1"/>
</dbReference>
<evidence type="ECO:0000313" key="4">
    <source>
        <dbReference type="Proteomes" id="UP001595772"/>
    </source>
</evidence>
<dbReference type="CDD" id="cd05233">
    <property type="entry name" value="SDR_c"/>
    <property type="match status" value="1"/>
</dbReference>
<evidence type="ECO:0000313" key="3">
    <source>
        <dbReference type="EMBL" id="MFC4024063.1"/>
    </source>
</evidence>
<dbReference type="InterPro" id="IPR002347">
    <property type="entry name" value="SDR_fam"/>
</dbReference>
<dbReference type="Proteomes" id="UP001595772">
    <property type="component" value="Unassembled WGS sequence"/>
</dbReference>
<gene>
    <name evidence="3" type="ORF">ACFOUV_09675</name>
</gene>
<keyword evidence="4" id="KW-1185">Reference proteome</keyword>
<dbReference type="RefSeq" id="WP_379496553.1">
    <property type="nucleotide sequence ID" value="NZ_JBHSAO010000006.1"/>
</dbReference>
<sequence>MKKKSVIMTGGGSGIGKTTAIRLAKEGAKIMVTDMNEESANETAKIIKQNNGIAEVLKVDVTKVEDIKNMIQHTVDTLGSVDSLINNAGISNAETLLHKTDESTWYKIIDVCLNGVYLGMKYALPEMIKNGGGTIVNVSSIAGIKGQKFLSAYSAAKSGVIAITKTTALEYGKHGIRVNAVAPSIIDTPIVKDWKESQKWEALSTANALRRIGQPEEVAETILFLASEKSSYITGRTLAIDGGTLLGK</sequence>
<dbReference type="Pfam" id="PF13561">
    <property type="entry name" value="adh_short_C2"/>
    <property type="match status" value="1"/>
</dbReference>
<dbReference type="GO" id="GO:0016491">
    <property type="term" value="F:oxidoreductase activity"/>
    <property type="evidence" value="ECO:0007669"/>
    <property type="project" value="UniProtKB-KW"/>
</dbReference>
<dbReference type="SUPFAM" id="SSF51735">
    <property type="entry name" value="NAD(P)-binding Rossmann-fold domains"/>
    <property type="match status" value="1"/>
</dbReference>
<dbReference type="NCBIfam" id="NF005559">
    <property type="entry name" value="PRK07231.1"/>
    <property type="match status" value="1"/>
</dbReference>
<organism evidence="3 4">
    <name type="scientific">Oceanobacillus longus</name>
    <dbReference type="NCBI Taxonomy" id="930120"/>
    <lineage>
        <taxon>Bacteria</taxon>
        <taxon>Bacillati</taxon>
        <taxon>Bacillota</taxon>
        <taxon>Bacilli</taxon>
        <taxon>Bacillales</taxon>
        <taxon>Bacillaceae</taxon>
        <taxon>Oceanobacillus</taxon>
    </lineage>
</organism>
<dbReference type="PROSITE" id="PS00061">
    <property type="entry name" value="ADH_SHORT"/>
    <property type="match status" value="1"/>
</dbReference>
<dbReference type="InterPro" id="IPR036291">
    <property type="entry name" value="NAD(P)-bd_dom_sf"/>
</dbReference>
<dbReference type="PANTHER" id="PTHR24321">
    <property type="entry name" value="DEHYDROGENASES, SHORT CHAIN"/>
    <property type="match status" value="1"/>
</dbReference>
<proteinExistence type="inferred from homology"/>
<dbReference type="NCBIfam" id="NF009466">
    <property type="entry name" value="PRK12826.1-2"/>
    <property type="match status" value="1"/>
</dbReference>
<accession>A0ABV8GW29</accession>
<keyword evidence="2 3" id="KW-0560">Oxidoreductase</keyword>
<dbReference type="EC" id="1.1.1.-" evidence="3"/>
<name>A0ABV8GW29_9BACI</name>
<dbReference type="PRINTS" id="PR00080">
    <property type="entry name" value="SDRFAMILY"/>
</dbReference>
<dbReference type="InterPro" id="IPR020904">
    <property type="entry name" value="Sc_DH/Rdtase_CS"/>
</dbReference>
<dbReference type="PRINTS" id="PR00081">
    <property type="entry name" value="GDHRDH"/>
</dbReference>
<dbReference type="PANTHER" id="PTHR24321:SF8">
    <property type="entry name" value="ESTRADIOL 17-BETA-DEHYDROGENASE 8-RELATED"/>
    <property type="match status" value="1"/>
</dbReference>
<evidence type="ECO:0000256" key="1">
    <source>
        <dbReference type="ARBA" id="ARBA00006484"/>
    </source>
</evidence>
<evidence type="ECO:0000256" key="2">
    <source>
        <dbReference type="ARBA" id="ARBA00023002"/>
    </source>
</evidence>
<dbReference type="EMBL" id="JBHSAO010000006">
    <property type="protein sequence ID" value="MFC4024063.1"/>
    <property type="molecule type" value="Genomic_DNA"/>
</dbReference>
<reference evidence="4" key="1">
    <citation type="journal article" date="2019" name="Int. J. Syst. Evol. Microbiol.">
        <title>The Global Catalogue of Microorganisms (GCM) 10K type strain sequencing project: providing services to taxonomists for standard genome sequencing and annotation.</title>
        <authorList>
            <consortium name="The Broad Institute Genomics Platform"/>
            <consortium name="The Broad Institute Genome Sequencing Center for Infectious Disease"/>
            <person name="Wu L."/>
            <person name="Ma J."/>
        </authorList>
    </citation>
    <scope>NUCLEOTIDE SEQUENCE [LARGE SCALE GENOMIC DNA]</scope>
    <source>
        <strain evidence="4">IBRC-M 10703</strain>
    </source>
</reference>
<protein>
    <submittedName>
        <fullName evidence="3">SDR family NAD(P)-dependent oxidoreductase</fullName>
        <ecNumber evidence="3">1.1.1.-</ecNumber>
    </submittedName>
</protein>
<comment type="similarity">
    <text evidence="1">Belongs to the short-chain dehydrogenases/reductases (SDR) family.</text>
</comment>
<comment type="caution">
    <text evidence="3">The sequence shown here is derived from an EMBL/GenBank/DDBJ whole genome shotgun (WGS) entry which is preliminary data.</text>
</comment>